<dbReference type="InterPro" id="IPR042230">
    <property type="entry name" value="CusF_sf"/>
</dbReference>
<accession>A0ABP6VH96</accession>
<evidence type="ECO:0000259" key="6">
    <source>
        <dbReference type="Pfam" id="PF25919"/>
    </source>
</evidence>
<dbReference type="Gene3D" id="2.40.30.170">
    <property type="match status" value="1"/>
</dbReference>
<keyword evidence="2" id="KW-0813">Transport</keyword>
<evidence type="ECO:0000259" key="8">
    <source>
        <dbReference type="Pfam" id="PF25975"/>
    </source>
</evidence>
<dbReference type="Pfam" id="PF25975">
    <property type="entry name" value="CzcB_C"/>
    <property type="match status" value="1"/>
</dbReference>
<evidence type="ECO:0000259" key="4">
    <source>
        <dbReference type="Pfam" id="PF19335"/>
    </source>
</evidence>
<evidence type="ECO:0000256" key="3">
    <source>
        <dbReference type="SAM" id="MobiDB-lite"/>
    </source>
</evidence>
<dbReference type="InterPro" id="IPR058792">
    <property type="entry name" value="Beta-barrel_RND_2"/>
</dbReference>
<feature type="domain" description="CusB-like beta-barrel" evidence="7">
    <location>
        <begin position="295"/>
        <end position="371"/>
    </location>
</feature>
<feature type="domain" description="CusB-like three alpha-helical bundle" evidence="5">
    <location>
        <begin position="207"/>
        <end position="258"/>
    </location>
</feature>
<dbReference type="Pfam" id="PF25869">
    <property type="entry name" value="3HB_CusB"/>
    <property type="match status" value="1"/>
</dbReference>
<dbReference type="InterPro" id="IPR058791">
    <property type="entry name" value="3HB_CusB"/>
</dbReference>
<evidence type="ECO:0000259" key="5">
    <source>
        <dbReference type="Pfam" id="PF25869"/>
    </source>
</evidence>
<dbReference type="SUPFAM" id="SSF111369">
    <property type="entry name" value="HlyD-like secretion proteins"/>
    <property type="match status" value="1"/>
</dbReference>
<feature type="domain" description="Heavy metal binding" evidence="4">
    <location>
        <begin position="93"/>
        <end position="120"/>
    </location>
</feature>
<dbReference type="Gene3D" id="6.10.140.730">
    <property type="match status" value="1"/>
</dbReference>
<evidence type="ECO:0000256" key="2">
    <source>
        <dbReference type="ARBA" id="ARBA00022448"/>
    </source>
</evidence>
<feature type="region of interest" description="Disordered" evidence="3">
    <location>
        <begin position="523"/>
        <end position="542"/>
    </location>
</feature>
<protein>
    <submittedName>
        <fullName evidence="9">Efflux RND transporter periplasmic adaptor subunit</fullName>
    </submittedName>
</protein>
<comment type="caution">
    <text evidence="9">The sequence shown here is derived from an EMBL/GenBank/DDBJ whole genome shotgun (WGS) entry which is preliminary data.</text>
</comment>
<dbReference type="Gene3D" id="2.40.420.20">
    <property type="match status" value="1"/>
</dbReference>
<evidence type="ECO:0000259" key="7">
    <source>
        <dbReference type="Pfam" id="PF25954"/>
    </source>
</evidence>
<organism evidence="9 10">
    <name type="scientific">Zobellella aerophila</name>
    <dbReference type="NCBI Taxonomy" id="870480"/>
    <lineage>
        <taxon>Bacteria</taxon>
        <taxon>Pseudomonadati</taxon>
        <taxon>Pseudomonadota</taxon>
        <taxon>Gammaproteobacteria</taxon>
        <taxon>Aeromonadales</taxon>
        <taxon>Aeromonadaceae</taxon>
        <taxon>Zobellella</taxon>
    </lineage>
</organism>
<dbReference type="NCBIfam" id="TIGR01730">
    <property type="entry name" value="RND_mfp"/>
    <property type="match status" value="1"/>
</dbReference>
<dbReference type="Gene3D" id="2.40.50.100">
    <property type="match status" value="1"/>
</dbReference>
<feature type="domain" description="CzcB-like C-terminal circularly permuted SH3-like" evidence="8">
    <location>
        <begin position="380"/>
        <end position="438"/>
    </location>
</feature>
<reference evidence="10" key="1">
    <citation type="journal article" date="2019" name="Int. J. Syst. Evol. Microbiol.">
        <title>The Global Catalogue of Microorganisms (GCM) 10K type strain sequencing project: providing services to taxonomists for standard genome sequencing and annotation.</title>
        <authorList>
            <consortium name="The Broad Institute Genomics Platform"/>
            <consortium name="The Broad Institute Genome Sequencing Center for Infectious Disease"/>
            <person name="Wu L."/>
            <person name="Ma J."/>
        </authorList>
    </citation>
    <scope>NUCLEOTIDE SEQUENCE [LARGE SCALE GENOMIC DNA]</scope>
    <source>
        <strain evidence="10">JCM 17110</strain>
    </source>
</reference>
<proteinExistence type="inferred from homology"/>
<dbReference type="Proteomes" id="UP001500795">
    <property type="component" value="Unassembled WGS sequence"/>
</dbReference>
<dbReference type="PANTHER" id="PTHR30097:SF15">
    <property type="entry name" value="CATION EFFLUX SYSTEM PROTEIN CUSB"/>
    <property type="match status" value="1"/>
</dbReference>
<dbReference type="PANTHER" id="PTHR30097">
    <property type="entry name" value="CATION EFFLUX SYSTEM PROTEIN CUSB"/>
    <property type="match status" value="1"/>
</dbReference>
<gene>
    <name evidence="9" type="ORF">GCM10022394_13230</name>
</gene>
<dbReference type="InterPro" id="IPR021647">
    <property type="entry name" value="CusF_Ec"/>
</dbReference>
<dbReference type="Pfam" id="PF19335">
    <property type="entry name" value="HMBD"/>
    <property type="match status" value="1"/>
</dbReference>
<dbReference type="InterPro" id="IPR058790">
    <property type="entry name" value="BSH_CusB"/>
</dbReference>
<evidence type="ECO:0000313" key="10">
    <source>
        <dbReference type="Proteomes" id="UP001500795"/>
    </source>
</evidence>
<sequence>MKLKSIVIGLFAAGVLGGVGFGLYKTGVRQGMSASATKAPASAPAPAGKVPLMTTIDPSTWGIAEGEEASRRHIKDGLKAGAVDPVTGRKILYYHDPMVPGKKFEAPGKSPFMDMMLVPAYAGGEGADASNITVSPRIQQNIGLRTAQVTEGELASVVSAVGAIAWNERDQVLIQARAMGYIEKLHVRATLDRVTKGQPLVDIYVPDWVAAQEEYMSVRRMQGSDLGSLVAAARARMRQAGMGDEHIRLVESTGRVQARLTIHAPIDGAVTELTVREGMTVLPGMTLVRINGLSTVWAHAEVPESQAALLRPGTRVVANSPAMPGASFEGRIQALLPEVSAETRTIKARMELANPDARLVPGMFVQMSFADKPESTSLLIPTEAIIQTGKRTIVMLAEDGGRFRPAEVEIGIEADGQTEIKRGLRAGQRVVLSGQFLIDSEASLKGLEARLGEDVESGDIHSTEARIEAIDGDLLTLTHPAIQSLKWPAMTMDFRLAPNMQPPPDLGVGQDVEIEFRMQEGDAPQITSIQRVAPGPAAGGAQ</sequence>
<evidence type="ECO:0000256" key="1">
    <source>
        <dbReference type="ARBA" id="ARBA00009477"/>
    </source>
</evidence>
<dbReference type="InterPro" id="IPR058649">
    <property type="entry name" value="CzcB_C"/>
</dbReference>
<dbReference type="Pfam" id="PF25954">
    <property type="entry name" value="Beta-barrel_RND_2"/>
    <property type="match status" value="1"/>
</dbReference>
<name>A0ABP6VH96_9GAMM</name>
<dbReference type="Gene3D" id="2.40.50.320">
    <property type="entry name" value="Copper binding periplasmic protein CusF"/>
    <property type="match status" value="1"/>
</dbReference>
<comment type="similarity">
    <text evidence="1">Belongs to the membrane fusion protein (MFP) (TC 8.A.1) family.</text>
</comment>
<keyword evidence="10" id="KW-1185">Reference proteome</keyword>
<dbReference type="InterPro" id="IPR051909">
    <property type="entry name" value="MFP_Cation_Efflux"/>
</dbReference>
<dbReference type="InterPro" id="IPR045800">
    <property type="entry name" value="HMBD"/>
</dbReference>
<feature type="domain" description="CusB-like barrel-sandwich hybrid" evidence="6">
    <location>
        <begin position="172"/>
        <end position="291"/>
    </location>
</feature>
<dbReference type="Pfam" id="PF11604">
    <property type="entry name" value="CusF_Ec"/>
    <property type="match status" value="1"/>
</dbReference>
<evidence type="ECO:0000313" key="9">
    <source>
        <dbReference type="EMBL" id="GAA3535012.1"/>
    </source>
</evidence>
<dbReference type="RefSeq" id="WP_344956054.1">
    <property type="nucleotide sequence ID" value="NZ_BAABCX010000001.1"/>
</dbReference>
<dbReference type="InterPro" id="IPR006143">
    <property type="entry name" value="RND_pump_MFP"/>
</dbReference>
<dbReference type="EMBL" id="BAABCX010000001">
    <property type="protein sequence ID" value="GAA3535012.1"/>
    <property type="molecule type" value="Genomic_DNA"/>
</dbReference>
<dbReference type="Pfam" id="PF25919">
    <property type="entry name" value="BSH_CusB"/>
    <property type="match status" value="1"/>
</dbReference>